<evidence type="ECO:0000313" key="2">
    <source>
        <dbReference type="Proteomes" id="UP000187455"/>
    </source>
</evidence>
<dbReference type="AlphaFoldDB" id="A0A1R0GRJ4"/>
<dbReference type="EMBL" id="LSSL01004340">
    <property type="protein sequence ID" value="OLY79527.1"/>
    <property type="molecule type" value="Genomic_DNA"/>
</dbReference>
<feature type="non-terminal residue" evidence="1">
    <location>
        <position position="20"/>
    </location>
</feature>
<dbReference type="Proteomes" id="UP000187455">
    <property type="component" value="Unassembled WGS sequence"/>
</dbReference>
<gene>
    <name evidence="1" type="ORF">AYI68_g6400</name>
</gene>
<proteinExistence type="predicted"/>
<name>A0A1R0GRJ4_9FUNG</name>
<reference evidence="1 2" key="1">
    <citation type="journal article" date="2016" name="Mol. Biol. Evol.">
        <title>Genome-Wide Survey of Gut Fungi (Harpellales) Reveals the First Horizontally Transferred Ubiquitin Gene from a Mosquito Host.</title>
        <authorList>
            <person name="Wang Y."/>
            <person name="White M.M."/>
            <person name="Kvist S."/>
            <person name="Moncalvo J.M."/>
        </authorList>
    </citation>
    <scope>NUCLEOTIDE SEQUENCE [LARGE SCALE GENOMIC DNA]</scope>
    <source>
        <strain evidence="1 2">ALG-7-W6</strain>
    </source>
</reference>
<organism evidence="1 2">
    <name type="scientific">Smittium mucronatum</name>
    <dbReference type="NCBI Taxonomy" id="133383"/>
    <lineage>
        <taxon>Eukaryota</taxon>
        <taxon>Fungi</taxon>
        <taxon>Fungi incertae sedis</taxon>
        <taxon>Zoopagomycota</taxon>
        <taxon>Kickxellomycotina</taxon>
        <taxon>Harpellomycetes</taxon>
        <taxon>Harpellales</taxon>
        <taxon>Legeriomycetaceae</taxon>
        <taxon>Smittium</taxon>
    </lineage>
</organism>
<accession>A0A1R0GRJ4</accession>
<comment type="caution">
    <text evidence="1">The sequence shown here is derived from an EMBL/GenBank/DDBJ whole genome shotgun (WGS) entry which is preliminary data.</text>
</comment>
<sequence>MPGYCLVVGRLCPSPVGTQP</sequence>
<keyword evidence="2" id="KW-1185">Reference proteome</keyword>
<evidence type="ECO:0000313" key="1">
    <source>
        <dbReference type="EMBL" id="OLY79527.1"/>
    </source>
</evidence>
<protein>
    <submittedName>
        <fullName evidence="1">Uncharacterized protein</fullName>
    </submittedName>
</protein>